<feature type="compositionally biased region" description="Polar residues" evidence="1">
    <location>
        <begin position="1"/>
        <end position="15"/>
    </location>
</feature>
<dbReference type="AlphaFoldDB" id="A0A9D4EGE8"/>
<feature type="region of interest" description="Disordered" evidence="1">
    <location>
        <begin position="1"/>
        <end position="41"/>
    </location>
</feature>
<gene>
    <name evidence="2" type="ORF">DPMN_179050</name>
</gene>
<organism evidence="2 3">
    <name type="scientific">Dreissena polymorpha</name>
    <name type="common">Zebra mussel</name>
    <name type="synonym">Mytilus polymorpha</name>
    <dbReference type="NCBI Taxonomy" id="45954"/>
    <lineage>
        <taxon>Eukaryota</taxon>
        <taxon>Metazoa</taxon>
        <taxon>Spiralia</taxon>
        <taxon>Lophotrochozoa</taxon>
        <taxon>Mollusca</taxon>
        <taxon>Bivalvia</taxon>
        <taxon>Autobranchia</taxon>
        <taxon>Heteroconchia</taxon>
        <taxon>Euheterodonta</taxon>
        <taxon>Imparidentia</taxon>
        <taxon>Neoheterodontei</taxon>
        <taxon>Myida</taxon>
        <taxon>Dreissenoidea</taxon>
        <taxon>Dreissenidae</taxon>
        <taxon>Dreissena</taxon>
    </lineage>
</organism>
<accession>A0A9D4EGE8</accession>
<evidence type="ECO:0000256" key="1">
    <source>
        <dbReference type="SAM" id="MobiDB-lite"/>
    </source>
</evidence>
<dbReference type="Proteomes" id="UP000828390">
    <property type="component" value="Unassembled WGS sequence"/>
</dbReference>
<evidence type="ECO:0000313" key="3">
    <source>
        <dbReference type="Proteomes" id="UP000828390"/>
    </source>
</evidence>
<reference evidence="2" key="1">
    <citation type="journal article" date="2019" name="bioRxiv">
        <title>The Genome of the Zebra Mussel, Dreissena polymorpha: A Resource for Invasive Species Research.</title>
        <authorList>
            <person name="McCartney M.A."/>
            <person name="Auch B."/>
            <person name="Kono T."/>
            <person name="Mallez S."/>
            <person name="Zhang Y."/>
            <person name="Obille A."/>
            <person name="Becker A."/>
            <person name="Abrahante J.E."/>
            <person name="Garbe J."/>
            <person name="Badalamenti J.P."/>
            <person name="Herman A."/>
            <person name="Mangelson H."/>
            <person name="Liachko I."/>
            <person name="Sullivan S."/>
            <person name="Sone E.D."/>
            <person name="Koren S."/>
            <person name="Silverstein K.A.T."/>
            <person name="Beckman K.B."/>
            <person name="Gohl D.M."/>
        </authorList>
    </citation>
    <scope>NUCLEOTIDE SEQUENCE</scope>
    <source>
        <strain evidence="2">Duluth1</strain>
        <tissue evidence="2">Whole animal</tissue>
    </source>
</reference>
<name>A0A9D4EGE8_DREPO</name>
<proteinExistence type="predicted"/>
<sequence length="61" mass="6807">MSQPSKPCQREQQAPSALEATGSDTDVVEETAASPQRKRTKPLWMTTDNVTEVELIFEQTI</sequence>
<reference evidence="2" key="2">
    <citation type="submission" date="2020-11" db="EMBL/GenBank/DDBJ databases">
        <authorList>
            <person name="McCartney M.A."/>
            <person name="Auch B."/>
            <person name="Kono T."/>
            <person name="Mallez S."/>
            <person name="Becker A."/>
            <person name="Gohl D.M."/>
            <person name="Silverstein K.A.T."/>
            <person name="Koren S."/>
            <person name="Bechman K.B."/>
            <person name="Herman A."/>
            <person name="Abrahante J.E."/>
            <person name="Garbe J."/>
        </authorList>
    </citation>
    <scope>NUCLEOTIDE SEQUENCE</scope>
    <source>
        <strain evidence="2">Duluth1</strain>
        <tissue evidence="2">Whole animal</tissue>
    </source>
</reference>
<dbReference type="EMBL" id="JAIWYP010000009">
    <property type="protein sequence ID" value="KAH3777602.1"/>
    <property type="molecule type" value="Genomic_DNA"/>
</dbReference>
<comment type="caution">
    <text evidence="2">The sequence shown here is derived from an EMBL/GenBank/DDBJ whole genome shotgun (WGS) entry which is preliminary data.</text>
</comment>
<evidence type="ECO:0000313" key="2">
    <source>
        <dbReference type="EMBL" id="KAH3777602.1"/>
    </source>
</evidence>
<protein>
    <submittedName>
        <fullName evidence="2">Uncharacterized protein</fullName>
    </submittedName>
</protein>
<keyword evidence="3" id="KW-1185">Reference proteome</keyword>